<feature type="compositionally biased region" description="Gly residues" evidence="2">
    <location>
        <begin position="1"/>
        <end position="14"/>
    </location>
</feature>
<dbReference type="PANTHER" id="PTHR36143:SF4">
    <property type="entry name" value="OS08G0177500 PROTEIN"/>
    <property type="match status" value="1"/>
</dbReference>
<feature type="compositionally biased region" description="Basic and acidic residues" evidence="2">
    <location>
        <begin position="267"/>
        <end position="284"/>
    </location>
</feature>
<feature type="compositionally biased region" description="Polar residues" evidence="2">
    <location>
        <begin position="308"/>
        <end position="318"/>
    </location>
</feature>
<feature type="region of interest" description="Disordered" evidence="2">
    <location>
        <begin position="308"/>
        <end position="329"/>
    </location>
</feature>
<feature type="region of interest" description="Disordered" evidence="2">
    <location>
        <begin position="1"/>
        <end position="30"/>
    </location>
</feature>
<accession>A0ABD3UH94</accession>
<dbReference type="EMBL" id="JBJXBP010000001">
    <property type="protein sequence ID" value="KAL3848894.1"/>
    <property type="molecule type" value="Genomic_DNA"/>
</dbReference>
<dbReference type="AlphaFoldDB" id="A0ABD3UH94"/>
<comment type="caution">
    <text evidence="3">The sequence shown here is derived from an EMBL/GenBank/DDBJ whole genome shotgun (WGS) entry which is preliminary data.</text>
</comment>
<feature type="compositionally biased region" description="Basic and acidic residues" evidence="2">
    <location>
        <begin position="216"/>
        <end position="243"/>
    </location>
</feature>
<feature type="coiled-coil region" evidence="1">
    <location>
        <begin position="44"/>
        <end position="116"/>
    </location>
</feature>
<organism evidence="3 4">
    <name type="scientific">Penstemon smallii</name>
    <dbReference type="NCBI Taxonomy" id="265156"/>
    <lineage>
        <taxon>Eukaryota</taxon>
        <taxon>Viridiplantae</taxon>
        <taxon>Streptophyta</taxon>
        <taxon>Embryophyta</taxon>
        <taxon>Tracheophyta</taxon>
        <taxon>Spermatophyta</taxon>
        <taxon>Magnoliopsida</taxon>
        <taxon>eudicotyledons</taxon>
        <taxon>Gunneridae</taxon>
        <taxon>Pentapetalae</taxon>
        <taxon>asterids</taxon>
        <taxon>lamiids</taxon>
        <taxon>Lamiales</taxon>
        <taxon>Plantaginaceae</taxon>
        <taxon>Cheloneae</taxon>
        <taxon>Penstemon</taxon>
    </lineage>
</organism>
<dbReference type="PANTHER" id="PTHR36143">
    <property type="entry name" value="OS08G0177500 PROTEIN"/>
    <property type="match status" value="1"/>
</dbReference>
<feature type="compositionally biased region" description="Basic and acidic residues" evidence="2">
    <location>
        <begin position="150"/>
        <end position="188"/>
    </location>
</feature>
<feature type="compositionally biased region" description="Basic and acidic residues" evidence="2">
    <location>
        <begin position="130"/>
        <end position="142"/>
    </location>
</feature>
<proteinExistence type="predicted"/>
<evidence type="ECO:0000256" key="1">
    <source>
        <dbReference type="SAM" id="Coils"/>
    </source>
</evidence>
<protein>
    <submittedName>
        <fullName evidence="3">Uncharacterized protein</fullName>
    </submittedName>
</protein>
<gene>
    <name evidence="3" type="ORF">ACJIZ3_010776</name>
</gene>
<feature type="compositionally biased region" description="Basic and acidic residues" evidence="2">
    <location>
        <begin position="16"/>
        <end position="30"/>
    </location>
</feature>
<evidence type="ECO:0000256" key="2">
    <source>
        <dbReference type="SAM" id="MobiDB-lite"/>
    </source>
</evidence>
<evidence type="ECO:0000313" key="4">
    <source>
        <dbReference type="Proteomes" id="UP001634393"/>
    </source>
</evidence>
<keyword evidence="1" id="KW-0175">Coiled coil</keyword>
<sequence>MKGGWHGGGGGGRRGWNKEREHVQEDKRSFHEMKMKMYSLRAQKTELNKRLLEMESTVSSLKEEQKTIESAFEEKQNEAKLFRERYRQVKDQIPRVNALTEMLQQKEAEIEDLKHRLHFPVKEYTSGNENKQESGENSREDMGSITSDVSRYRQMESSTRNERLDENRGEMIRTEKFEKRENSQERSDPQTGESFDVGKKKKNEYETEMNGDMGNEELKLRNEEREAHFGDDGRLEFEGDTQSKRSSNSEVRGDRELGMHRGGVKLELQENSHDGRDRFRGNSDHLDRANGNRWRVISEEIKEKRNYGSNGATITGNQRFVGGKKEDGNRFEEGKTIKQAKIENPHMGLNVQNESVSRNQQSGVADKIANGKHHNVKAKSRGAQYNTWKNMGNSKYKASSLNKKWGTKTMIILDKQKLLKEMKIHMILKCRILKTLSWEPEIQKKLCPERKQTVTKTKHKQMSLSLAFQR</sequence>
<reference evidence="3 4" key="1">
    <citation type="submission" date="2024-12" db="EMBL/GenBank/DDBJ databases">
        <title>The unique morphological basis and parallel evolutionary history of personate flowers in Penstemon.</title>
        <authorList>
            <person name="Depatie T.H."/>
            <person name="Wessinger C.A."/>
        </authorList>
    </citation>
    <scope>NUCLEOTIDE SEQUENCE [LARGE SCALE GENOMIC DNA]</scope>
    <source>
        <strain evidence="3">WTNN_2</strain>
        <tissue evidence="3">Leaf</tissue>
    </source>
</reference>
<feature type="region of interest" description="Disordered" evidence="2">
    <location>
        <begin position="116"/>
        <end position="284"/>
    </location>
</feature>
<name>A0ABD3UH94_9LAMI</name>
<keyword evidence="4" id="KW-1185">Reference proteome</keyword>
<dbReference type="Proteomes" id="UP001634393">
    <property type="component" value="Unassembled WGS sequence"/>
</dbReference>
<evidence type="ECO:0000313" key="3">
    <source>
        <dbReference type="EMBL" id="KAL3848894.1"/>
    </source>
</evidence>